<evidence type="ECO:0000256" key="3">
    <source>
        <dbReference type="PROSITE-ProRule" id="PRU00703"/>
    </source>
</evidence>
<dbReference type="FunFam" id="3.10.580.10:FF:000002">
    <property type="entry name" value="Magnesium/cobalt efflux protein CorC"/>
    <property type="match status" value="1"/>
</dbReference>
<dbReference type="InterPro" id="IPR036318">
    <property type="entry name" value="FAD-bd_PCMH-like_sf"/>
</dbReference>
<dbReference type="PANTHER" id="PTHR22777:SF27">
    <property type="entry name" value="MAGNESIUM AND COBALT EFFLUX PROTEIN CORC"/>
    <property type="match status" value="1"/>
</dbReference>
<keyword evidence="2 3" id="KW-0129">CBS domain</keyword>
<dbReference type="InterPro" id="IPR005170">
    <property type="entry name" value="Transptr-assoc_dom"/>
</dbReference>
<organism evidence="5 6">
    <name type="scientific">Candidatus Kinetoplastidibacterium crithidiae TCC036E</name>
    <dbReference type="NCBI Taxonomy" id="1208918"/>
    <lineage>
        <taxon>Bacteria</taxon>
        <taxon>Pseudomonadati</taxon>
        <taxon>Pseudomonadota</taxon>
        <taxon>Betaproteobacteria</taxon>
        <taxon>Candidatus Kinetoplastidibacterium</taxon>
    </lineage>
</organism>
<dbReference type="HOGENOM" id="CLU_015237_3_0_4"/>
<dbReference type="SUPFAM" id="SSF54631">
    <property type="entry name" value="CBS-domain pair"/>
    <property type="match status" value="1"/>
</dbReference>
<evidence type="ECO:0000259" key="4">
    <source>
        <dbReference type="PROSITE" id="PS51371"/>
    </source>
</evidence>
<reference evidence="5 6" key="1">
    <citation type="journal article" date="2013" name="Genome Biol. Evol.">
        <title>Genome evolution and phylogenomic analysis of candidatus kinetoplastibacterium, the betaproteobacterial endosymbionts of strigomonas and angomonas.</title>
        <authorList>
            <person name="Alves J.M."/>
            <person name="Serrano M.G."/>
            <person name="Maia da Silva F."/>
            <person name="Voegtly L.J."/>
            <person name="Matveyev A.V."/>
            <person name="Teixeira M.M."/>
            <person name="Camargo E.P."/>
            <person name="Buck G.A."/>
        </authorList>
    </citation>
    <scope>NUCLEOTIDE SEQUENCE [LARGE SCALE GENOMIC DNA]</scope>
    <source>
        <strain evidence="5 6">TCC036E</strain>
    </source>
</reference>
<keyword evidence="6" id="KW-1185">Reference proteome</keyword>
<dbReference type="STRING" id="1208918.CDEE_0340"/>
<dbReference type="PATRIC" id="fig|1208918.3.peg.106"/>
<dbReference type="PANTHER" id="PTHR22777">
    <property type="entry name" value="HEMOLYSIN-RELATED"/>
    <property type="match status" value="1"/>
</dbReference>
<feature type="domain" description="CBS" evidence="4">
    <location>
        <begin position="163"/>
        <end position="220"/>
    </location>
</feature>
<name>M1M5G4_9PROT</name>
<evidence type="ECO:0000313" key="5">
    <source>
        <dbReference type="EMBL" id="AGF47410.1"/>
    </source>
</evidence>
<sequence length="309" mass="35440">MYYNYKILISKNFLRFSSYEIKFGNINVNDYIKPKYKINKFSIKSMIELLMSKFRHTPNNLDHLKKILTAANTKGIIDYDVLSIIDGSLVLSNKTSGEIMVPRSKMHMLEVSTPISEMVSTILESTHSRFPIFEGERDNVIGIVLAKELLRYISDPQITLKSLIRSAFFIPESKKLNILLREFRISRNHMAIVIDEHGGISGLVTMEDVLEQIVGNIEDEFDNTENNSIFADGPNQWIVMASTDINHFNDYIKTNLPNTEYDSVGGWLVGELNKIPQCGDKSVYEDLQLEVIRANARKALWLRVKRTIK</sequence>
<dbReference type="EMBL" id="CP003804">
    <property type="protein sequence ID" value="AGF47410.1"/>
    <property type="molecule type" value="Genomic_DNA"/>
</dbReference>
<dbReference type="GO" id="GO:0050660">
    <property type="term" value="F:flavin adenine dinucleotide binding"/>
    <property type="evidence" value="ECO:0007669"/>
    <property type="project" value="InterPro"/>
</dbReference>
<evidence type="ECO:0000313" key="6">
    <source>
        <dbReference type="Proteomes" id="UP000011686"/>
    </source>
</evidence>
<gene>
    <name evidence="5" type="ORF">CDEE_0340</name>
</gene>
<dbReference type="KEGG" id="kct:CDEE_0340"/>
<accession>M1M5G4</accession>
<dbReference type="CDD" id="cd04590">
    <property type="entry name" value="CBS_pair_CorC_HlyC_assoc"/>
    <property type="match status" value="1"/>
</dbReference>
<feature type="domain" description="CBS" evidence="4">
    <location>
        <begin position="100"/>
        <end position="160"/>
    </location>
</feature>
<evidence type="ECO:0000256" key="1">
    <source>
        <dbReference type="ARBA" id="ARBA00022737"/>
    </source>
</evidence>
<evidence type="ECO:0000256" key="2">
    <source>
        <dbReference type="ARBA" id="ARBA00023122"/>
    </source>
</evidence>
<dbReference type="SMART" id="SM01091">
    <property type="entry name" value="CorC_HlyC"/>
    <property type="match status" value="1"/>
</dbReference>
<dbReference type="Proteomes" id="UP000011686">
    <property type="component" value="Chromosome"/>
</dbReference>
<keyword evidence="1" id="KW-0677">Repeat</keyword>
<dbReference type="InterPro" id="IPR000644">
    <property type="entry name" value="CBS_dom"/>
</dbReference>
<dbReference type="Gene3D" id="3.30.465.10">
    <property type="match status" value="1"/>
</dbReference>
<dbReference type="InterPro" id="IPR016169">
    <property type="entry name" value="FAD-bd_PCMH_sub2"/>
</dbReference>
<dbReference type="Pfam" id="PF03471">
    <property type="entry name" value="CorC_HlyC"/>
    <property type="match status" value="1"/>
</dbReference>
<protein>
    <submittedName>
        <fullName evidence="5">Magnesium and cobalt transporter</fullName>
    </submittedName>
</protein>
<dbReference type="InterPro" id="IPR044751">
    <property type="entry name" value="Ion_transp-like_CBS"/>
</dbReference>
<proteinExistence type="predicted"/>
<dbReference type="Pfam" id="PF00571">
    <property type="entry name" value="CBS"/>
    <property type="match status" value="2"/>
</dbReference>
<dbReference type="InterPro" id="IPR046342">
    <property type="entry name" value="CBS_dom_sf"/>
</dbReference>
<dbReference type="AlphaFoldDB" id="M1M5G4"/>
<dbReference type="GO" id="GO:0005886">
    <property type="term" value="C:plasma membrane"/>
    <property type="evidence" value="ECO:0007669"/>
    <property type="project" value="TreeGrafter"/>
</dbReference>
<dbReference type="SUPFAM" id="SSF56176">
    <property type="entry name" value="FAD-binding/transporter-associated domain-like"/>
    <property type="match status" value="1"/>
</dbReference>
<dbReference type="Gene3D" id="3.10.580.10">
    <property type="entry name" value="CBS-domain"/>
    <property type="match status" value="1"/>
</dbReference>
<dbReference type="eggNOG" id="COG4535">
    <property type="taxonomic scope" value="Bacteria"/>
</dbReference>
<dbReference type="PROSITE" id="PS51371">
    <property type="entry name" value="CBS"/>
    <property type="match status" value="2"/>
</dbReference>